<keyword evidence="3 10" id="KW-0436">Ligase</keyword>
<dbReference type="PRINTS" id="PR01041">
    <property type="entry name" value="TRNASYNTHMET"/>
</dbReference>
<name>A0A6A6XGK8_9PLEO</name>
<dbReference type="AlphaFoldDB" id="A0A6A6XGK8"/>
<dbReference type="GO" id="GO:0005524">
    <property type="term" value="F:ATP binding"/>
    <property type="evidence" value="ECO:0007669"/>
    <property type="project" value="UniProtKB-KW"/>
</dbReference>
<sequence>MRSRLLRSGAASIRSSPISLPRPFSWTCKACQIRGTRNRQFSSRPPPEKPYYITTPIFYVNAAPHVGHLYTMVLTDILKRWQQLKGNTALLCTGTDEHGLKVQRASAKAGIEPKLFCDKGAAIFKDLAQKAEVTYDHFVRTTDKEHKEAVEYAWFLLKEKGLIYTAKHEGWYSVADEAFYPQSAVQLQIDPPTGRKIMTSIETGSELEWTSETNYHFRLSAFREPLLEFYKANPSWIKPEHRMKEVIEAVESGLEDLSVSRPSDRLTWGIRVPEDETQTIYVWLDALMNYVTKAGYPWAPGRESAGGWPADCQVIGKDIVRFHCIYWPAFLMALNLPLPKNILTHAHWTLGGSKMSKSTGRVVDPFHALDRFGSDVMRFYLAHDGGLSNDANYDNTHIIKTYNTFLNQNLGNLASRVLRGKRWSVRGAVERVGAKPSEYWEEGPGSKFYKNTLSTVPANVAEALDSCDSRKALQDIAEFVRSTNKSFHMSKPWEKILDFAPGEPGEDVDRIVYQAAEGLRIVGIMLQPYMPNKAKMLLDQLGVNESRRTFEYCSPGKDLDYGVPMIELGGKHQGVLFPPLPSEE</sequence>
<dbReference type="SUPFAM" id="SSF47323">
    <property type="entry name" value="Anticodon-binding domain of a subclass of class I aminoacyl-tRNA synthetases"/>
    <property type="match status" value="1"/>
</dbReference>
<dbReference type="InterPro" id="IPR014758">
    <property type="entry name" value="Met-tRNA_synth"/>
</dbReference>
<evidence type="ECO:0000259" key="11">
    <source>
        <dbReference type="Pfam" id="PF09334"/>
    </source>
</evidence>
<keyword evidence="7 10" id="KW-0030">Aminoacyl-tRNA synthetase</keyword>
<evidence type="ECO:0000256" key="4">
    <source>
        <dbReference type="ARBA" id="ARBA00022741"/>
    </source>
</evidence>
<keyword evidence="5 10" id="KW-0067">ATP-binding</keyword>
<keyword evidence="6 10" id="KW-0648">Protein biosynthesis</keyword>
<keyword evidence="13" id="KW-1185">Reference proteome</keyword>
<dbReference type="InterPro" id="IPR009080">
    <property type="entry name" value="tRNAsynth_Ia_anticodon-bd"/>
</dbReference>
<proteinExistence type="inferred from homology"/>
<evidence type="ECO:0000256" key="7">
    <source>
        <dbReference type="ARBA" id="ARBA00023146"/>
    </source>
</evidence>
<evidence type="ECO:0000313" key="12">
    <source>
        <dbReference type="EMBL" id="KAF2795619.1"/>
    </source>
</evidence>
<evidence type="ECO:0000256" key="1">
    <source>
        <dbReference type="ARBA" id="ARBA00005594"/>
    </source>
</evidence>
<evidence type="ECO:0000256" key="5">
    <source>
        <dbReference type="ARBA" id="ARBA00022840"/>
    </source>
</evidence>
<dbReference type="OrthoDB" id="24670at2759"/>
<dbReference type="SUPFAM" id="SSF52374">
    <property type="entry name" value="Nucleotidylyl transferase"/>
    <property type="match status" value="1"/>
</dbReference>
<dbReference type="EC" id="6.1.1.10" evidence="2"/>
<evidence type="ECO:0000256" key="9">
    <source>
        <dbReference type="ARBA" id="ARBA00068817"/>
    </source>
</evidence>
<feature type="domain" description="Methionyl/Leucyl tRNA synthetase" evidence="11">
    <location>
        <begin position="51"/>
        <end position="418"/>
    </location>
</feature>
<dbReference type="Gene3D" id="1.10.730.10">
    <property type="entry name" value="Isoleucyl-tRNA Synthetase, Domain 1"/>
    <property type="match status" value="1"/>
</dbReference>
<comment type="catalytic activity">
    <reaction evidence="8">
        <text>tRNA(Met) + L-methionine + ATP = L-methionyl-tRNA(Met) + AMP + diphosphate</text>
        <dbReference type="Rhea" id="RHEA:13481"/>
        <dbReference type="Rhea" id="RHEA-COMP:9667"/>
        <dbReference type="Rhea" id="RHEA-COMP:9698"/>
        <dbReference type="ChEBI" id="CHEBI:30616"/>
        <dbReference type="ChEBI" id="CHEBI:33019"/>
        <dbReference type="ChEBI" id="CHEBI:57844"/>
        <dbReference type="ChEBI" id="CHEBI:78442"/>
        <dbReference type="ChEBI" id="CHEBI:78530"/>
        <dbReference type="ChEBI" id="CHEBI:456215"/>
        <dbReference type="EC" id="6.1.1.10"/>
    </reaction>
</comment>
<dbReference type="Pfam" id="PF09334">
    <property type="entry name" value="tRNA-synt_1g"/>
    <property type="match status" value="1"/>
</dbReference>
<dbReference type="GO" id="GO:0006431">
    <property type="term" value="P:methionyl-tRNA aminoacylation"/>
    <property type="evidence" value="ECO:0007669"/>
    <property type="project" value="InterPro"/>
</dbReference>
<protein>
    <recommendedName>
        <fullName evidence="9">Probable methionine--tRNA ligase, mitochondrial</fullName>
        <ecNumber evidence="2">6.1.1.10</ecNumber>
    </recommendedName>
</protein>
<evidence type="ECO:0000256" key="8">
    <source>
        <dbReference type="ARBA" id="ARBA00047364"/>
    </source>
</evidence>
<dbReference type="CDD" id="cd00814">
    <property type="entry name" value="MetRS_core"/>
    <property type="match status" value="1"/>
</dbReference>
<dbReference type="InterPro" id="IPR023457">
    <property type="entry name" value="Met-tRNA_synth_2"/>
</dbReference>
<dbReference type="InterPro" id="IPR015413">
    <property type="entry name" value="Methionyl/Leucyl_tRNA_Synth"/>
</dbReference>
<evidence type="ECO:0000256" key="6">
    <source>
        <dbReference type="ARBA" id="ARBA00022917"/>
    </source>
</evidence>
<dbReference type="Proteomes" id="UP000799757">
    <property type="component" value="Unassembled WGS sequence"/>
</dbReference>
<organism evidence="12 13">
    <name type="scientific">Melanomma pulvis-pyrius CBS 109.77</name>
    <dbReference type="NCBI Taxonomy" id="1314802"/>
    <lineage>
        <taxon>Eukaryota</taxon>
        <taxon>Fungi</taxon>
        <taxon>Dikarya</taxon>
        <taxon>Ascomycota</taxon>
        <taxon>Pezizomycotina</taxon>
        <taxon>Dothideomycetes</taxon>
        <taxon>Pleosporomycetidae</taxon>
        <taxon>Pleosporales</taxon>
        <taxon>Melanommataceae</taxon>
        <taxon>Melanomma</taxon>
    </lineage>
</organism>
<reference evidence="12" key="1">
    <citation type="journal article" date="2020" name="Stud. Mycol.">
        <title>101 Dothideomycetes genomes: a test case for predicting lifestyles and emergence of pathogens.</title>
        <authorList>
            <person name="Haridas S."/>
            <person name="Albert R."/>
            <person name="Binder M."/>
            <person name="Bloem J."/>
            <person name="Labutti K."/>
            <person name="Salamov A."/>
            <person name="Andreopoulos B."/>
            <person name="Baker S."/>
            <person name="Barry K."/>
            <person name="Bills G."/>
            <person name="Bluhm B."/>
            <person name="Cannon C."/>
            <person name="Castanera R."/>
            <person name="Culley D."/>
            <person name="Daum C."/>
            <person name="Ezra D."/>
            <person name="Gonzalez J."/>
            <person name="Henrissat B."/>
            <person name="Kuo A."/>
            <person name="Liang C."/>
            <person name="Lipzen A."/>
            <person name="Lutzoni F."/>
            <person name="Magnuson J."/>
            <person name="Mondo S."/>
            <person name="Nolan M."/>
            <person name="Ohm R."/>
            <person name="Pangilinan J."/>
            <person name="Park H.-J."/>
            <person name="Ramirez L."/>
            <person name="Alfaro M."/>
            <person name="Sun H."/>
            <person name="Tritt A."/>
            <person name="Yoshinaga Y."/>
            <person name="Zwiers L.-H."/>
            <person name="Turgeon B."/>
            <person name="Goodwin S."/>
            <person name="Spatafora J."/>
            <person name="Crous P."/>
            <person name="Grigoriev I."/>
        </authorList>
    </citation>
    <scope>NUCLEOTIDE SEQUENCE</scope>
    <source>
        <strain evidence="12">CBS 109.77</strain>
    </source>
</reference>
<evidence type="ECO:0000256" key="3">
    <source>
        <dbReference type="ARBA" id="ARBA00022598"/>
    </source>
</evidence>
<accession>A0A6A6XGK8</accession>
<dbReference type="GO" id="GO:0005739">
    <property type="term" value="C:mitochondrion"/>
    <property type="evidence" value="ECO:0007669"/>
    <property type="project" value="UniProtKB-ARBA"/>
</dbReference>
<evidence type="ECO:0000256" key="2">
    <source>
        <dbReference type="ARBA" id="ARBA00012838"/>
    </source>
</evidence>
<dbReference type="PANTHER" id="PTHR43326:SF1">
    <property type="entry name" value="METHIONINE--TRNA LIGASE, MITOCHONDRIAL"/>
    <property type="match status" value="1"/>
</dbReference>
<dbReference type="EMBL" id="MU001853">
    <property type="protein sequence ID" value="KAF2795619.1"/>
    <property type="molecule type" value="Genomic_DNA"/>
</dbReference>
<gene>
    <name evidence="12" type="ORF">K505DRAFT_323921</name>
</gene>
<dbReference type="InterPro" id="IPR033911">
    <property type="entry name" value="MetRS_core"/>
</dbReference>
<dbReference type="GO" id="GO:0004825">
    <property type="term" value="F:methionine-tRNA ligase activity"/>
    <property type="evidence" value="ECO:0007669"/>
    <property type="project" value="UniProtKB-EC"/>
</dbReference>
<keyword evidence="4 10" id="KW-0547">Nucleotide-binding</keyword>
<dbReference type="Gene3D" id="2.170.220.10">
    <property type="match status" value="1"/>
</dbReference>
<evidence type="ECO:0000313" key="13">
    <source>
        <dbReference type="Proteomes" id="UP000799757"/>
    </source>
</evidence>
<dbReference type="Gene3D" id="3.40.50.620">
    <property type="entry name" value="HUPs"/>
    <property type="match status" value="1"/>
</dbReference>
<dbReference type="FunFam" id="2.170.220.10:FF:000001">
    <property type="entry name" value="methionine--tRNA ligase, mitochondrial"/>
    <property type="match status" value="1"/>
</dbReference>
<dbReference type="PANTHER" id="PTHR43326">
    <property type="entry name" value="METHIONYL-TRNA SYNTHETASE"/>
    <property type="match status" value="1"/>
</dbReference>
<comment type="similarity">
    <text evidence="1 10">Belongs to the class-I aminoacyl-tRNA synthetase family.</text>
</comment>
<dbReference type="InterPro" id="IPR014729">
    <property type="entry name" value="Rossmann-like_a/b/a_fold"/>
</dbReference>
<evidence type="ECO:0000256" key="10">
    <source>
        <dbReference type="RuleBase" id="RU363039"/>
    </source>
</evidence>
<dbReference type="NCBIfam" id="TIGR00398">
    <property type="entry name" value="metG"/>
    <property type="match status" value="1"/>
</dbReference>